<comment type="catalytic activity">
    <reaction evidence="1">
        <text>ATP + protein L-histidine = ADP + protein N-phospho-L-histidine.</text>
        <dbReference type="EC" id="2.7.13.3"/>
    </reaction>
</comment>
<dbReference type="EC" id="2.7.13.3" evidence="2"/>
<dbReference type="NCBIfam" id="TIGR00229">
    <property type="entry name" value="sensory_box"/>
    <property type="match status" value="2"/>
</dbReference>
<dbReference type="InterPro" id="IPR035965">
    <property type="entry name" value="PAS-like_dom_sf"/>
</dbReference>
<feature type="domain" description="PAS" evidence="9">
    <location>
        <begin position="385"/>
        <end position="443"/>
    </location>
</feature>
<keyword evidence="10" id="KW-0418">Kinase</keyword>
<dbReference type="SMART" id="SM00387">
    <property type="entry name" value="HATPase_c"/>
    <property type="match status" value="1"/>
</dbReference>
<proteinExistence type="predicted"/>
<dbReference type="PROSITE" id="PS50112">
    <property type="entry name" value="PAS"/>
    <property type="match status" value="2"/>
</dbReference>
<dbReference type="EMBL" id="ATHI01000013">
    <property type="protein sequence ID" value="EPR34280.1"/>
    <property type="molecule type" value="Genomic_DNA"/>
</dbReference>
<evidence type="ECO:0000259" key="9">
    <source>
        <dbReference type="PROSITE" id="PS50112"/>
    </source>
</evidence>
<dbReference type="InterPro" id="IPR013767">
    <property type="entry name" value="PAS_fold"/>
</dbReference>
<dbReference type="Pfam" id="PF00512">
    <property type="entry name" value="HisKA"/>
    <property type="match status" value="1"/>
</dbReference>
<dbReference type="PANTHER" id="PTHR45339:SF1">
    <property type="entry name" value="HYBRID SIGNAL TRANSDUCTION HISTIDINE KINASE J"/>
    <property type="match status" value="1"/>
</dbReference>
<evidence type="ECO:0000256" key="3">
    <source>
        <dbReference type="ARBA" id="ARBA00022553"/>
    </source>
</evidence>
<dbReference type="SMART" id="SM00388">
    <property type="entry name" value="HisKA"/>
    <property type="match status" value="1"/>
</dbReference>
<dbReference type="SUPFAM" id="SSF47384">
    <property type="entry name" value="Homodimeric domain of signal transducing histidine kinase"/>
    <property type="match status" value="1"/>
</dbReference>
<dbReference type="InterPro" id="IPR001789">
    <property type="entry name" value="Sig_transdc_resp-reg_receiver"/>
</dbReference>
<dbReference type="Pfam" id="PF00989">
    <property type="entry name" value="PAS"/>
    <property type="match status" value="1"/>
</dbReference>
<evidence type="ECO:0000313" key="10">
    <source>
        <dbReference type="EMBL" id="EPR34280.1"/>
    </source>
</evidence>
<dbReference type="Pfam" id="PF13426">
    <property type="entry name" value="PAS_9"/>
    <property type="match status" value="1"/>
</dbReference>
<gene>
    <name evidence="10" type="ORF">dsat_2838</name>
</gene>
<dbReference type="SUPFAM" id="SSF55785">
    <property type="entry name" value="PYP-like sensor domain (PAS domain)"/>
    <property type="match status" value="2"/>
</dbReference>
<dbReference type="InterPro" id="IPR004358">
    <property type="entry name" value="Sig_transdc_His_kin-like_C"/>
</dbReference>
<protein>
    <recommendedName>
        <fullName evidence="2">histidine kinase</fullName>
        <ecNumber evidence="2">2.7.13.3</ecNumber>
    </recommendedName>
</protein>
<dbReference type="AlphaFoldDB" id="S7TCN8"/>
<dbReference type="Gene3D" id="3.40.50.2300">
    <property type="match status" value="2"/>
</dbReference>
<dbReference type="InterPro" id="IPR003661">
    <property type="entry name" value="HisK_dim/P_dom"/>
</dbReference>
<feature type="domain" description="Response regulatory" evidence="8">
    <location>
        <begin position="905"/>
        <end position="1024"/>
    </location>
</feature>
<dbReference type="eggNOG" id="COG2984">
    <property type="taxonomic scope" value="Bacteria"/>
</dbReference>
<dbReference type="Pfam" id="PF00072">
    <property type="entry name" value="Response_reg"/>
    <property type="match status" value="1"/>
</dbReference>
<dbReference type="PROSITE" id="PS50109">
    <property type="entry name" value="HIS_KIN"/>
    <property type="match status" value="1"/>
</dbReference>
<dbReference type="SMART" id="SM00448">
    <property type="entry name" value="REC"/>
    <property type="match status" value="1"/>
</dbReference>
<dbReference type="InterPro" id="IPR003594">
    <property type="entry name" value="HATPase_dom"/>
</dbReference>
<dbReference type="CDD" id="cd00082">
    <property type="entry name" value="HisKA"/>
    <property type="match status" value="1"/>
</dbReference>
<dbReference type="CDD" id="cd00130">
    <property type="entry name" value="PAS"/>
    <property type="match status" value="2"/>
</dbReference>
<dbReference type="SUPFAM" id="SSF52172">
    <property type="entry name" value="CheY-like"/>
    <property type="match status" value="1"/>
</dbReference>
<dbReference type="Pfam" id="PF02518">
    <property type="entry name" value="HATPase_c"/>
    <property type="match status" value="1"/>
</dbReference>
<sequence length="1032" mass="113080">MRLATPVTKLSTTVLLAVALISFISSTPDARAARILVLHSYHQGLEWTDAMQAGIAGILDGQEQRHELFVEYMDAMRIPIGAPDSLAAIELLHHLQARYAGQDVDLVLVTDNRALDFLLAHREALAKDVPVVFCGINSYSPALLRGQTNVTGVAETPSFGETIEMALGLDPGVSRILFLGEDTMTGNANIDLLQRQTAGFAGRVEITVRKEREIIALEEADAALGPEWAVLLATRPVENRRILPMGAAVRRLAAASPAPIYVTWHEFMGHGPVGGTIITAHSQGEAAARLALRILNGESADALPILLESPNIPMADFQAMQRFGYSTTKLPKGTEVLNRPVSFYEQHTRLVWIYGGITLSLAGLAALLLVNTARRVAAENALRASEQNYRAVVEGVEAGILLQDSSRRILTWNRTAARIFGIDEAEALGHTSTSRSWSTIHEDGTPFPGEDHPSLHTLRTGQSMRDVIMGVQGPDKTTWININTTPIFVGKSPKPSAVAVIFTDMTERLKTQEALRESEHRFKFLVEDVAHIAVQGYDEERRVIFWNKASETIYGYTEQEALGRRLEDLIIPFAMRDEVIAAIEAWLKEGVRIPAGELILRNKSGGDVPVYSSHVMLENLSGQKELFCIDLDLSEIKRMQRDLVKAKEAAEAANKSKSQFLANMSHELRTPLNGILSNLQLLERTPLDSDQTEFAQTALNAGRQLTRLLGDILDLSRVEAGKLDLSMEPFRLHDLMSDVKQAFGSTSHEKGVSLEFDLDRTAPEVVEGDLFRLRQVLFNLVGNAVKFTAHGFVRTTIHSLPHRRTDTASLLFMVEDSGIGIRPEKLRAILEPFTQAEGGITRRYGGAGLGLTISRKLVELMGGRMCLDSAPGEGTTIWFVLSLRTSASLPVHEAAAPQKALASSRILVVEDEAVNRLAVARMLERMGHFAAQAESGAQAIAMAREGEFDCILMDIQMPDMDGIEAMRAIREQQARDGRPGIPVVALTAHAMAGDRERFLAAGMDGYISKPIEREALTSVLHTVCASRSSSKE</sequence>
<feature type="domain" description="Histidine kinase" evidence="7">
    <location>
        <begin position="663"/>
        <end position="885"/>
    </location>
</feature>
<evidence type="ECO:0000256" key="6">
    <source>
        <dbReference type="SAM" id="MobiDB-lite"/>
    </source>
</evidence>
<dbReference type="PROSITE" id="PS50110">
    <property type="entry name" value="RESPONSE_REGULATORY"/>
    <property type="match status" value="1"/>
</dbReference>
<dbReference type="eggNOG" id="COG5002">
    <property type="taxonomic scope" value="Bacteria"/>
</dbReference>
<dbReference type="CDD" id="cd17546">
    <property type="entry name" value="REC_hyHK_CKI1_RcsC-like"/>
    <property type="match status" value="1"/>
</dbReference>
<dbReference type="SUPFAM" id="SSF55874">
    <property type="entry name" value="ATPase domain of HSP90 chaperone/DNA topoisomerase II/histidine kinase"/>
    <property type="match status" value="1"/>
</dbReference>
<keyword evidence="11" id="KW-1185">Reference proteome</keyword>
<dbReference type="SMART" id="SM00091">
    <property type="entry name" value="PAS"/>
    <property type="match status" value="2"/>
</dbReference>
<dbReference type="InterPro" id="IPR005467">
    <property type="entry name" value="His_kinase_dom"/>
</dbReference>
<dbReference type="Gene3D" id="1.10.287.130">
    <property type="match status" value="1"/>
</dbReference>
<evidence type="ECO:0000259" key="8">
    <source>
        <dbReference type="PROSITE" id="PS50110"/>
    </source>
</evidence>
<dbReference type="InterPro" id="IPR000014">
    <property type="entry name" value="PAS"/>
</dbReference>
<comment type="caution">
    <text evidence="10">The sequence shown here is derived from an EMBL/GenBank/DDBJ whole genome shotgun (WGS) entry which is preliminary data.</text>
</comment>
<keyword evidence="4" id="KW-0902">Two-component regulatory system</keyword>
<dbReference type="Gene3D" id="3.30.565.10">
    <property type="entry name" value="Histidine kinase-like ATPase, C-terminal domain"/>
    <property type="match status" value="1"/>
</dbReference>
<dbReference type="GO" id="GO:0000155">
    <property type="term" value="F:phosphorelay sensor kinase activity"/>
    <property type="evidence" value="ECO:0007669"/>
    <property type="project" value="InterPro"/>
</dbReference>
<evidence type="ECO:0000256" key="4">
    <source>
        <dbReference type="ARBA" id="ARBA00023012"/>
    </source>
</evidence>
<evidence type="ECO:0000256" key="5">
    <source>
        <dbReference type="PROSITE-ProRule" id="PRU00169"/>
    </source>
</evidence>
<evidence type="ECO:0000259" key="7">
    <source>
        <dbReference type="PROSITE" id="PS50109"/>
    </source>
</evidence>
<feature type="compositionally biased region" description="Basic and acidic residues" evidence="6">
    <location>
        <begin position="440"/>
        <end position="453"/>
    </location>
</feature>
<dbReference type="Gene3D" id="3.30.450.20">
    <property type="entry name" value="PAS domain"/>
    <property type="match status" value="2"/>
</dbReference>
<dbReference type="PATRIC" id="fig|1121439.3.peg.1353"/>
<dbReference type="CDD" id="cd16922">
    <property type="entry name" value="HATPase_EvgS-ArcB-TorS-like"/>
    <property type="match status" value="1"/>
</dbReference>
<evidence type="ECO:0000256" key="2">
    <source>
        <dbReference type="ARBA" id="ARBA00012438"/>
    </source>
</evidence>
<feature type="modified residue" description="4-aspartylphosphate" evidence="5">
    <location>
        <position position="954"/>
    </location>
</feature>
<dbReference type="Proteomes" id="UP000014975">
    <property type="component" value="Unassembled WGS sequence"/>
</dbReference>
<dbReference type="OrthoDB" id="5442910at2"/>
<dbReference type="PRINTS" id="PR00344">
    <property type="entry name" value="BCTRLSENSOR"/>
</dbReference>
<dbReference type="InterPro" id="IPR036890">
    <property type="entry name" value="HATPase_C_sf"/>
</dbReference>
<evidence type="ECO:0000256" key="1">
    <source>
        <dbReference type="ARBA" id="ARBA00000085"/>
    </source>
</evidence>
<dbReference type="STRING" id="1121439.dsat_2838"/>
<dbReference type="FunFam" id="3.30.565.10:FF:000010">
    <property type="entry name" value="Sensor histidine kinase RcsC"/>
    <property type="match status" value="1"/>
</dbReference>
<dbReference type="PANTHER" id="PTHR45339">
    <property type="entry name" value="HYBRID SIGNAL TRANSDUCTION HISTIDINE KINASE J"/>
    <property type="match status" value="1"/>
</dbReference>
<dbReference type="InterPro" id="IPR036097">
    <property type="entry name" value="HisK_dim/P_sf"/>
</dbReference>
<dbReference type="GO" id="GO:0006355">
    <property type="term" value="P:regulation of DNA-templated transcription"/>
    <property type="evidence" value="ECO:0007669"/>
    <property type="project" value="InterPro"/>
</dbReference>
<reference evidence="10 11" key="1">
    <citation type="journal article" date="2013" name="Genome Announc.">
        <title>Draft genome sequences for three mercury-methylating, sulfate-reducing bacteria.</title>
        <authorList>
            <person name="Brown S.D."/>
            <person name="Hurt R.A.Jr."/>
            <person name="Gilmour C.C."/>
            <person name="Elias D.A."/>
        </authorList>
    </citation>
    <scope>NUCLEOTIDE SEQUENCE [LARGE SCALE GENOMIC DNA]</scope>
    <source>
        <strain evidence="10 11">DSM 16529</strain>
    </source>
</reference>
<keyword evidence="3 5" id="KW-0597">Phosphoprotein</keyword>
<keyword evidence="10" id="KW-0808">Transferase</keyword>
<feature type="region of interest" description="Disordered" evidence="6">
    <location>
        <begin position="433"/>
        <end position="453"/>
    </location>
</feature>
<organism evidence="10 11">
    <name type="scientific">Alkalidesulfovibrio alkalitolerans DSM 16529</name>
    <dbReference type="NCBI Taxonomy" id="1121439"/>
    <lineage>
        <taxon>Bacteria</taxon>
        <taxon>Pseudomonadati</taxon>
        <taxon>Thermodesulfobacteriota</taxon>
        <taxon>Desulfovibrionia</taxon>
        <taxon>Desulfovibrionales</taxon>
        <taxon>Desulfovibrionaceae</taxon>
        <taxon>Alkalidesulfovibrio</taxon>
    </lineage>
</organism>
<evidence type="ECO:0000313" key="11">
    <source>
        <dbReference type="Proteomes" id="UP000014975"/>
    </source>
</evidence>
<dbReference type="InterPro" id="IPR011006">
    <property type="entry name" value="CheY-like_superfamily"/>
</dbReference>
<feature type="domain" description="PAS" evidence="9">
    <location>
        <begin position="518"/>
        <end position="572"/>
    </location>
</feature>
<name>S7TCN8_9BACT</name>
<accession>S7TCN8</accession>